<evidence type="ECO:0000313" key="1">
    <source>
        <dbReference type="EMBL" id="ABJ82681.1"/>
    </source>
</evidence>
<protein>
    <submittedName>
        <fullName evidence="1">Uncharacterized protein</fullName>
    </submittedName>
</protein>
<dbReference type="EMBL" id="CP000473">
    <property type="protein sequence ID" value="ABJ82681.1"/>
    <property type="molecule type" value="Genomic_DNA"/>
</dbReference>
<gene>
    <name evidence="1" type="ordered locus">Acid_1691</name>
</gene>
<sequence>MIGIMEDSPRFPELADLCKNLTQIEFIWLLGWNIADGRWGRIGLDRASGRQFLLDLLSKLNGDPLEGVKNSRERLQQRLMALRGSSFEEIQEEAPFSRQAQRNMDALLSAWTRERETGYARVWDEIFHSGWEAARESQNPIQINGGAGDCEERALEVEGAPNRETRVAAEWWYLYHTFGSNWTPGIHITTLPNADRAGFSVHNITVLPGAQRRIYFRLSGNQTPSQTRIDANNEETMTAHKAAPPWSSTELPDVLTFIYPAPDPWEPRYQLQWDYQIEWPRVGRPTITLLRYRSYQQSRDGGKAELVEDISEDIPVNEGVMLEISKHATGYLFANSDLDGGWRFADRTLFDGCAEAAKKRFSLAAYRRMAQANPNPRI</sequence>
<reference evidence="1" key="1">
    <citation type="submission" date="2006-10" db="EMBL/GenBank/DDBJ databases">
        <title>Complete sequence of Solibacter usitatus Ellin6076.</title>
        <authorList>
            <consortium name="US DOE Joint Genome Institute"/>
            <person name="Copeland A."/>
            <person name="Lucas S."/>
            <person name="Lapidus A."/>
            <person name="Barry K."/>
            <person name="Detter J.C."/>
            <person name="Glavina del Rio T."/>
            <person name="Hammon N."/>
            <person name="Israni S."/>
            <person name="Dalin E."/>
            <person name="Tice H."/>
            <person name="Pitluck S."/>
            <person name="Thompson L.S."/>
            <person name="Brettin T."/>
            <person name="Bruce D."/>
            <person name="Han C."/>
            <person name="Tapia R."/>
            <person name="Gilna P."/>
            <person name="Schmutz J."/>
            <person name="Larimer F."/>
            <person name="Land M."/>
            <person name="Hauser L."/>
            <person name="Kyrpides N."/>
            <person name="Mikhailova N."/>
            <person name="Janssen P.H."/>
            <person name="Kuske C.R."/>
            <person name="Richardson P."/>
        </authorList>
    </citation>
    <scope>NUCLEOTIDE SEQUENCE</scope>
    <source>
        <strain evidence="1">Ellin6076</strain>
    </source>
</reference>
<dbReference type="InParanoid" id="Q027X6"/>
<proteinExistence type="predicted"/>
<name>Q027X6_SOLUE</name>
<dbReference type="HOGENOM" id="CLU_731374_0_0_0"/>
<organism evidence="1">
    <name type="scientific">Solibacter usitatus (strain Ellin6076)</name>
    <dbReference type="NCBI Taxonomy" id="234267"/>
    <lineage>
        <taxon>Bacteria</taxon>
        <taxon>Pseudomonadati</taxon>
        <taxon>Acidobacteriota</taxon>
        <taxon>Terriglobia</taxon>
        <taxon>Bryobacterales</taxon>
        <taxon>Solibacteraceae</taxon>
        <taxon>Candidatus Solibacter</taxon>
    </lineage>
</organism>
<dbReference type="KEGG" id="sus:Acid_1691"/>
<accession>Q027X6</accession>
<dbReference type="AlphaFoldDB" id="Q027X6"/>